<protein>
    <recommendedName>
        <fullName evidence="6">PspA/IM30 family protein</fullName>
    </recommendedName>
</protein>
<dbReference type="AlphaFoldDB" id="A0AAD2JLJ2"/>
<evidence type="ECO:0008006" key="6">
    <source>
        <dbReference type="Google" id="ProtNLM"/>
    </source>
</evidence>
<comment type="similarity">
    <text evidence="1">Belongs to the PspA/Vipp/IM30 family.</text>
</comment>
<dbReference type="Pfam" id="PF04012">
    <property type="entry name" value="PspA_IM30"/>
    <property type="match status" value="1"/>
</dbReference>
<organism evidence="4 5">
    <name type="scientific">Cylindrotheca closterium</name>
    <dbReference type="NCBI Taxonomy" id="2856"/>
    <lineage>
        <taxon>Eukaryota</taxon>
        <taxon>Sar</taxon>
        <taxon>Stramenopiles</taxon>
        <taxon>Ochrophyta</taxon>
        <taxon>Bacillariophyta</taxon>
        <taxon>Bacillariophyceae</taxon>
        <taxon>Bacillariophycidae</taxon>
        <taxon>Bacillariales</taxon>
        <taxon>Bacillariaceae</taxon>
        <taxon>Cylindrotheca</taxon>
    </lineage>
</organism>
<accession>A0AAD2JLJ2</accession>
<feature type="compositionally biased region" description="Low complexity" evidence="2">
    <location>
        <begin position="292"/>
        <end position="313"/>
    </location>
</feature>
<sequence>MVKFTISNAALLALLVAPAEAFTSPSFVNPHRALPATYNPNAKLMQSQSTTSFNARPTTALQMNLFDRFARVAKSNADALLKKVEDPEKIMTQALEDMQNDLVKIRQSYAEVTATQRRLMKQKEQCESMAQDWYQRAQLALQKGNEELAKEALTRRQLQTDEAKVIENQIESQAAAIDKLYEGMQMLEKKILESKSKKDQMSARARVAKSTQQVNDMLGGITGKTSMDAFTRMEEKVEALEAAAEVSAEMGSLGRNMLPGSEGASIESQFKALEASSEVDDELKKLKGLLGGSSEPSSTSSSSTSSASSAVSDPKVDDELEKMKKDAGL</sequence>
<dbReference type="InterPro" id="IPR007157">
    <property type="entry name" value="PspA_VIPP1"/>
</dbReference>
<feature type="chain" id="PRO_5042240130" description="PspA/IM30 family protein" evidence="3">
    <location>
        <begin position="22"/>
        <end position="329"/>
    </location>
</feature>
<name>A0AAD2JLJ2_9STRA</name>
<keyword evidence="5" id="KW-1185">Reference proteome</keyword>
<dbReference type="PANTHER" id="PTHR31088:SF6">
    <property type="entry name" value="PHAGE SHOCK PROTEIN A"/>
    <property type="match status" value="1"/>
</dbReference>
<keyword evidence="3" id="KW-0732">Signal</keyword>
<evidence type="ECO:0000256" key="2">
    <source>
        <dbReference type="SAM" id="MobiDB-lite"/>
    </source>
</evidence>
<comment type="caution">
    <text evidence="4">The sequence shown here is derived from an EMBL/GenBank/DDBJ whole genome shotgun (WGS) entry which is preliminary data.</text>
</comment>
<dbReference type="Proteomes" id="UP001295423">
    <property type="component" value="Unassembled WGS sequence"/>
</dbReference>
<dbReference type="PANTHER" id="PTHR31088">
    <property type="entry name" value="MEMBRANE-ASSOCIATED PROTEIN VIPP1, CHLOROPLASTIC"/>
    <property type="match status" value="1"/>
</dbReference>
<reference evidence="4" key="1">
    <citation type="submission" date="2023-08" db="EMBL/GenBank/DDBJ databases">
        <authorList>
            <person name="Audoor S."/>
            <person name="Bilcke G."/>
        </authorList>
    </citation>
    <scope>NUCLEOTIDE SEQUENCE</scope>
</reference>
<evidence type="ECO:0000256" key="1">
    <source>
        <dbReference type="ARBA" id="ARBA00043985"/>
    </source>
</evidence>
<feature type="region of interest" description="Disordered" evidence="2">
    <location>
        <begin position="284"/>
        <end position="329"/>
    </location>
</feature>
<evidence type="ECO:0000256" key="3">
    <source>
        <dbReference type="SAM" id="SignalP"/>
    </source>
</evidence>
<evidence type="ECO:0000313" key="5">
    <source>
        <dbReference type="Proteomes" id="UP001295423"/>
    </source>
</evidence>
<proteinExistence type="inferred from homology"/>
<evidence type="ECO:0000313" key="4">
    <source>
        <dbReference type="EMBL" id="CAJ1961695.1"/>
    </source>
</evidence>
<gene>
    <name evidence="4" type="ORF">CYCCA115_LOCUS19325</name>
</gene>
<dbReference type="EMBL" id="CAKOGP040002091">
    <property type="protein sequence ID" value="CAJ1961695.1"/>
    <property type="molecule type" value="Genomic_DNA"/>
</dbReference>
<feature type="signal peptide" evidence="3">
    <location>
        <begin position="1"/>
        <end position="21"/>
    </location>
</feature>
<feature type="compositionally biased region" description="Basic and acidic residues" evidence="2">
    <location>
        <begin position="314"/>
        <end position="329"/>
    </location>
</feature>